<keyword evidence="8" id="KW-1185">Reference proteome</keyword>
<feature type="DNA-binding region" description="H-T-H motif" evidence="4">
    <location>
        <begin position="66"/>
        <end position="85"/>
    </location>
</feature>
<accession>A0A5M8QCW9</accession>
<dbReference type="Proteomes" id="UP000323221">
    <property type="component" value="Unassembled WGS sequence"/>
</dbReference>
<evidence type="ECO:0000256" key="2">
    <source>
        <dbReference type="ARBA" id="ARBA00023125"/>
    </source>
</evidence>
<dbReference type="EMBL" id="VOIR01000013">
    <property type="protein sequence ID" value="KAA6433895.1"/>
    <property type="molecule type" value="Genomic_DNA"/>
</dbReference>
<evidence type="ECO:0000256" key="3">
    <source>
        <dbReference type="ARBA" id="ARBA00023163"/>
    </source>
</evidence>
<dbReference type="InterPro" id="IPR009057">
    <property type="entry name" value="Homeodomain-like_sf"/>
</dbReference>
<evidence type="ECO:0000256" key="4">
    <source>
        <dbReference type="PROSITE-ProRule" id="PRU00335"/>
    </source>
</evidence>
<dbReference type="PANTHER" id="PTHR30055:SF234">
    <property type="entry name" value="HTH-TYPE TRANSCRIPTIONAL REGULATOR BETI"/>
    <property type="match status" value="1"/>
</dbReference>
<gene>
    <name evidence="7" type="ORF">FQ330_07445</name>
</gene>
<keyword evidence="2 4" id="KW-0238">DNA-binding</keyword>
<dbReference type="PROSITE" id="PS50977">
    <property type="entry name" value="HTH_TETR_2"/>
    <property type="match status" value="1"/>
</dbReference>
<dbReference type="GO" id="GO:0000976">
    <property type="term" value="F:transcription cis-regulatory region binding"/>
    <property type="evidence" value="ECO:0007669"/>
    <property type="project" value="TreeGrafter"/>
</dbReference>
<organism evidence="7 8">
    <name type="scientific">Agrococcus sediminis</name>
    <dbReference type="NCBI Taxonomy" id="2599924"/>
    <lineage>
        <taxon>Bacteria</taxon>
        <taxon>Bacillati</taxon>
        <taxon>Actinomycetota</taxon>
        <taxon>Actinomycetes</taxon>
        <taxon>Micrococcales</taxon>
        <taxon>Microbacteriaceae</taxon>
        <taxon>Agrococcus</taxon>
    </lineage>
</organism>
<dbReference type="InterPro" id="IPR001647">
    <property type="entry name" value="HTH_TetR"/>
</dbReference>
<evidence type="ECO:0000313" key="7">
    <source>
        <dbReference type="EMBL" id="KAA6433895.1"/>
    </source>
</evidence>
<proteinExistence type="predicted"/>
<dbReference type="PRINTS" id="PR00455">
    <property type="entry name" value="HTHTETR"/>
</dbReference>
<evidence type="ECO:0000256" key="1">
    <source>
        <dbReference type="ARBA" id="ARBA00023015"/>
    </source>
</evidence>
<comment type="caution">
    <text evidence="7">The sequence shown here is derived from an EMBL/GenBank/DDBJ whole genome shotgun (WGS) entry which is preliminary data.</text>
</comment>
<dbReference type="GO" id="GO:0003700">
    <property type="term" value="F:DNA-binding transcription factor activity"/>
    <property type="evidence" value="ECO:0007669"/>
    <property type="project" value="TreeGrafter"/>
</dbReference>
<reference evidence="7 8" key="1">
    <citation type="submission" date="2019-08" db="EMBL/GenBank/DDBJ databases">
        <title>Agrococcus lahaulensis sp. nov., isolated from a cold desert of the Indian Himalayas.</title>
        <authorList>
            <person name="Qu J.H."/>
        </authorList>
    </citation>
    <scope>NUCLEOTIDE SEQUENCE [LARGE SCALE GENOMIC DNA]</scope>
    <source>
        <strain evidence="7 8">NS18</strain>
    </source>
</reference>
<sequence length="230" mass="25256">MDERVSPRGAAMRDDVPMNDRSDDGPSVPSVTVRHEPVQARAAQRVEALLDAAAAVVVEHGIEHLTTALVAERAGASIGTVYRYFPDRVAVLVALAERNHERMRHAVGRVLAMPHETWQEAAEALFDTMIEIFRELPSFRSLRAGEGLDLGPQHREPVAPQFAAVVEAHVRERWGIELDDAGRIDLEKAIGGLDALVTYAFLHDADGDARYLELGRECALRHLTAAFGEA</sequence>
<name>A0A5M8QCW9_9MICO</name>
<dbReference type="Pfam" id="PF17928">
    <property type="entry name" value="TetR_C_22"/>
    <property type="match status" value="1"/>
</dbReference>
<protein>
    <submittedName>
        <fullName evidence="7">TetR/AcrR family transcriptional regulator</fullName>
    </submittedName>
</protein>
<dbReference type="OrthoDB" id="9816320at2"/>
<evidence type="ECO:0000256" key="5">
    <source>
        <dbReference type="SAM" id="MobiDB-lite"/>
    </source>
</evidence>
<feature type="compositionally biased region" description="Basic and acidic residues" evidence="5">
    <location>
        <begin position="1"/>
        <end position="24"/>
    </location>
</feature>
<keyword evidence="1" id="KW-0805">Transcription regulation</keyword>
<feature type="domain" description="HTH tetR-type" evidence="6">
    <location>
        <begin position="43"/>
        <end position="103"/>
    </location>
</feature>
<dbReference type="InterPro" id="IPR041674">
    <property type="entry name" value="TetR_C_22"/>
</dbReference>
<dbReference type="Pfam" id="PF00440">
    <property type="entry name" value="TetR_N"/>
    <property type="match status" value="1"/>
</dbReference>
<dbReference type="InterPro" id="IPR050109">
    <property type="entry name" value="HTH-type_TetR-like_transc_reg"/>
</dbReference>
<keyword evidence="3" id="KW-0804">Transcription</keyword>
<dbReference type="Gene3D" id="1.10.357.10">
    <property type="entry name" value="Tetracycline Repressor, domain 2"/>
    <property type="match status" value="1"/>
</dbReference>
<dbReference type="AlphaFoldDB" id="A0A5M8QCW9"/>
<dbReference type="SUPFAM" id="SSF46689">
    <property type="entry name" value="Homeodomain-like"/>
    <property type="match status" value="1"/>
</dbReference>
<evidence type="ECO:0000313" key="8">
    <source>
        <dbReference type="Proteomes" id="UP000323221"/>
    </source>
</evidence>
<evidence type="ECO:0000259" key="6">
    <source>
        <dbReference type="PROSITE" id="PS50977"/>
    </source>
</evidence>
<dbReference type="PANTHER" id="PTHR30055">
    <property type="entry name" value="HTH-TYPE TRANSCRIPTIONAL REGULATOR RUTR"/>
    <property type="match status" value="1"/>
</dbReference>
<feature type="region of interest" description="Disordered" evidence="5">
    <location>
        <begin position="1"/>
        <end position="31"/>
    </location>
</feature>